<organism evidence="1 2">
    <name type="scientific">Bimuria novae-zelandiae CBS 107.79</name>
    <dbReference type="NCBI Taxonomy" id="1447943"/>
    <lineage>
        <taxon>Eukaryota</taxon>
        <taxon>Fungi</taxon>
        <taxon>Dikarya</taxon>
        <taxon>Ascomycota</taxon>
        <taxon>Pezizomycotina</taxon>
        <taxon>Dothideomycetes</taxon>
        <taxon>Pleosporomycetidae</taxon>
        <taxon>Pleosporales</taxon>
        <taxon>Massarineae</taxon>
        <taxon>Didymosphaeriaceae</taxon>
        <taxon>Bimuria</taxon>
    </lineage>
</organism>
<proteinExistence type="predicted"/>
<dbReference type="Gene3D" id="3.30.559.30">
    <property type="entry name" value="Nonribosomal peptide synthetase, condensation domain"/>
    <property type="match status" value="1"/>
</dbReference>
<dbReference type="AlphaFoldDB" id="A0A6A5UU97"/>
<dbReference type="EMBL" id="ML976722">
    <property type="protein sequence ID" value="KAF1968264.1"/>
    <property type="molecule type" value="Genomic_DNA"/>
</dbReference>
<dbReference type="GO" id="GO:0008080">
    <property type="term" value="F:N-acetyltransferase activity"/>
    <property type="evidence" value="ECO:0007669"/>
    <property type="project" value="TreeGrafter"/>
</dbReference>
<dbReference type="PANTHER" id="PTHR28037">
    <property type="entry name" value="ALCOHOL O-ACETYLTRANSFERASE 1-RELATED"/>
    <property type="match status" value="1"/>
</dbReference>
<dbReference type="Proteomes" id="UP000800036">
    <property type="component" value="Unassembled WGS sequence"/>
</dbReference>
<evidence type="ECO:0000313" key="2">
    <source>
        <dbReference type="Proteomes" id="UP000800036"/>
    </source>
</evidence>
<sequence>MGRDENIQKIIASQLDTRFFPLKIRPGWRVLVMQQPDSGFLDILFTWNHPHADGMSGKIFHELLLEALSQLKGDRSQDDKDSVLAFRDSSGNFPPPIEKVARLPVEPLFVLKEAWHEYKPASILPRATQANWAPIRTHPYKTRFQTMSIPHSVFSKVLIACHDRETTLTGLLNSLVLTSLAAHIKAKEASAFASSTAIDQRRFVPSHPHAYEWLDPTGTIGNYVSIMTHEFDSILVAKLRSKLESGPTGGDLSSELLDHVWSTATQHVCGGEIAKRLEMGLHNDVLGLARFVLNWKKQFLRDVKKPRKLSWFVTNLGVFDGKPMKNTASPGNAATEWRIRRAQFTLSTEIPVAALLLGVSSVKHQELVVTCTWQDTVVEESLVDGLLMDMKKWLVQIGN</sequence>
<dbReference type="InterPro" id="IPR052058">
    <property type="entry name" value="Alcohol_O-acetyltransferase"/>
</dbReference>
<evidence type="ECO:0000313" key="1">
    <source>
        <dbReference type="EMBL" id="KAF1968264.1"/>
    </source>
</evidence>
<reference evidence="1" key="1">
    <citation type="journal article" date="2020" name="Stud. Mycol.">
        <title>101 Dothideomycetes genomes: a test case for predicting lifestyles and emergence of pathogens.</title>
        <authorList>
            <person name="Haridas S."/>
            <person name="Albert R."/>
            <person name="Binder M."/>
            <person name="Bloem J."/>
            <person name="Labutti K."/>
            <person name="Salamov A."/>
            <person name="Andreopoulos B."/>
            <person name="Baker S."/>
            <person name="Barry K."/>
            <person name="Bills G."/>
            <person name="Bluhm B."/>
            <person name="Cannon C."/>
            <person name="Castanera R."/>
            <person name="Culley D."/>
            <person name="Daum C."/>
            <person name="Ezra D."/>
            <person name="Gonzalez J."/>
            <person name="Henrissat B."/>
            <person name="Kuo A."/>
            <person name="Liang C."/>
            <person name="Lipzen A."/>
            <person name="Lutzoni F."/>
            <person name="Magnuson J."/>
            <person name="Mondo S."/>
            <person name="Nolan M."/>
            <person name="Ohm R."/>
            <person name="Pangilinan J."/>
            <person name="Park H.-J."/>
            <person name="Ramirez L."/>
            <person name="Alfaro M."/>
            <person name="Sun H."/>
            <person name="Tritt A."/>
            <person name="Yoshinaga Y."/>
            <person name="Zwiers L.-H."/>
            <person name="Turgeon B."/>
            <person name="Goodwin S."/>
            <person name="Spatafora J."/>
            <person name="Crous P."/>
            <person name="Grigoriev I."/>
        </authorList>
    </citation>
    <scope>NUCLEOTIDE SEQUENCE</scope>
    <source>
        <strain evidence="1">CBS 107.79</strain>
    </source>
</reference>
<name>A0A6A5UU97_9PLEO</name>
<dbReference type="InterPro" id="IPR010828">
    <property type="entry name" value="Atf2/Sli1-like"/>
</dbReference>
<evidence type="ECO:0008006" key="3">
    <source>
        <dbReference type="Google" id="ProtNLM"/>
    </source>
</evidence>
<dbReference type="InterPro" id="IPR023213">
    <property type="entry name" value="CAT-like_dom_sf"/>
</dbReference>
<gene>
    <name evidence="1" type="ORF">BU23DRAFT_267370</name>
</gene>
<accession>A0A6A5UU97</accession>
<dbReference type="Gene3D" id="3.30.559.10">
    <property type="entry name" value="Chloramphenicol acetyltransferase-like domain"/>
    <property type="match status" value="1"/>
</dbReference>
<dbReference type="Pfam" id="PF07247">
    <property type="entry name" value="AATase"/>
    <property type="match status" value="1"/>
</dbReference>
<keyword evidence="2" id="KW-1185">Reference proteome</keyword>
<protein>
    <recommendedName>
        <fullName evidence="3">Alcohol acetyltransferase</fullName>
    </recommendedName>
</protein>
<dbReference type="OrthoDB" id="2150604at2759"/>
<dbReference type="PANTHER" id="PTHR28037:SF1">
    <property type="entry name" value="ALCOHOL O-ACETYLTRANSFERASE 1-RELATED"/>
    <property type="match status" value="1"/>
</dbReference>